<reference evidence="1 2" key="1">
    <citation type="journal article" date="2017" name="Environ. Microbiol.">
        <title>Decay of the glycolytic pathway and adaptation to intranuclear parasitism within Enterocytozoonidae microsporidia.</title>
        <authorList>
            <person name="Wiredu Boakye D."/>
            <person name="Jaroenlak P."/>
            <person name="Prachumwat A."/>
            <person name="Williams T.A."/>
            <person name="Bateman K.S."/>
            <person name="Itsathitphaisarn O."/>
            <person name="Sritunyalucksana K."/>
            <person name="Paszkiewicz K.H."/>
            <person name="Moore K.A."/>
            <person name="Stentiford G.D."/>
            <person name="Williams B.A."/>
        </authorList>
    </citation>
    <scope>NUCLEOTIDE SEQUENCE [LARGE SCALE GENOMIC DNA]</scope>
    <source>
        <strain evidence="1 2">TH1</strain>
    </source>
</reference>
<dbReference type="Proteomes" id="UP000192758">
    <property type="component" value="Unassembled WGS sequence"/>
</dbReference>
<dbReference type="VEuPathDB" id="MicrosporidiaDB:EHP00_1090"/>
<keyword evidence="2" id="KW-1185">Reference proteome</keyword>
<gene>
    <name evidence="1" type="ORF">EHP00_1090</name>
</gene>
<name>A0A1W0E599_9MICR</name>
<accession>A0A1W0E599</accession>
<organism evidence="1 2">
    <name type="scientific">Ecytonucleospora hepatopenaei</name>
    <dbReference type="NCBI Taxonomy" id="646526"/>
    <lineage>
        <taxon>Eukaryota</taxon>
        <taxon>Fungi</taxon>
        <taxon>Fungi incertae sedis</taxon>
        <taxon>Microsporidia</taxon>
        <taxon>Enterocytozoonidae</taxon>
        <taxon>Ecytonucleospora</taxon>
    </lineage>
</organism>
<comment type="caution">
    <text evidence="1">The sequence shown here is derived from an EMBL/GenBank/DDBJ whole genome shotgun (WGS) entry which is preliminary data.</text>
</comment>
<sequence>MPTAVFEIECEHPQVVLNAVNFGERDNVKYSLKDGKISLHFVSDNVRNLVKSTYSVCNKIQLSIDTIEKFKN</sequence>
<dbReference type="OrthoDB" id="21449at2759"/>
<evidence type="ECO:0000313" key="1">
    <source>
        <dbReference type="EMBL" id="OQS54401.1"/>
    </source>
</evidence>
<dbReference type="AlphaFoldDB" id="A0A1W0E599"/>
<protein>
    <submittedName>
        <fullName evidence="1">Uncharacterized protein</fullName>
    </submittedName>
</protein>
<evidence type="ECO:0000313" key="2">
    <source>
        <dbReference type="Proteomes" id="UP000192758"/>
    </source>
</evidence>
<dbReference type="EMBL" id="MNPJ01000020">
    <property type="protein sequence ID" value="OQS54401.1"/>
    <property type="molecule type" value="Genomic_DNA"/>
</dbReference>
<proteinExistence type="predicted"/>